<dbReference type="SUPFAM" id="SSF160379">
    <property type="entry name" value="SP0830-like"/>
    <property type="match status" value="1"/>
</dbReference>
<comment type="caution">
    <text evidence="1">The sequence shown here is derived from an EMBL/GenBank/DDBJ whole genome shotgun (WGS) entry which is preliminary data.</text>
</comment>
<dbReference type="RefSeq" id="WP_275681191.1">
    <property type="nucleotide sequence ID" value="NZ_JAJLJH010000001.1"/>
</dbReference>
<name>A0A9X1YI51_9BURK</name>
<evidence type="ECO:0000313" key="1">
    <source>
        <dbReference type="EMBL" id="MCK9685183.1"/>
    </source>
</evidence>
<keyword evidence="2" id="KW-1185">Reference proteome</keyword>
<gene>
    <name evidence="1" type="ORF">LPC04_05595</name>
</gene>
<proteinExistence type="predicted"/>
<dbReference type="InterPro" id="IPR012545">
    <property type="entry name" value="DUF1697"/>
</dbReference>
<dbReference type="Gene3D" id="3.30.70.1280">
    <property type="entry name" value="SP0830-like domains"/>
    <property type="match status" value="1"/>
</dbReference>
<sequence length="182" mass="19497">MSVARYAAFLRNVNLGRTNSPTRDQLEAAFLAAGAATAQSFQVNGTLVFTPARGTRPRALAARACEALAASCGMREPVFVRSVDELRALVASDPFAGQVADGRDACCISFLGAPRKPLPTLPLATPRGDLELLRADDTHVLSVSRWVGASAGSPNAWLERTLGELATTRNWRTVVRLVEKYS</sequence>
<dbReference type="AlphaFoldDB" id="A0A9X1YI51"/>
<protein>
    <submittedName>
        <fullName evidence="1">DUF1697 domain-containing protein</fullName>
    </submittedName>
</protein>
<dbReference type="PANTHER" id="PTHR36439:SF1">
    <property type="entry name" value="DUF1697 DOMAIN-CONTAINING PROTEIN"/>
    <property type="match status" value="1"/>
</dbReference>
<dbReference type="EMBL" id="JAJLJH010000001">
    <property type="protein sequence ID" value="MCK9685183.1"/>
    <property type="molecule type" value="Genomic_DNA"/>
</dbReference>
<dbReference type="Proteomes" id="UP001139353">
    <property type="component" value="Unassembled WGS sequence"/>
</dbReference>
<dbReference type="PANTHER" id="PTHR36439">
    <property type="entry name" value="BLL4334 PROTEIN"/>
    <property type="match status" value="1"/>
</dbReference>
<accession>A0A9X1YI51</accession>
<organism evidence="1 2">
    <name type="scientific">Scleromatobacter humisilvae</name>
    <dbReference type="NCBI Taxonomy" id="2897159"/>
    <lineage>
        <taxon>Bacteria</taxon>
        <taxon>Pseudomonadati</taxon>
        <taxon>Pseudomonadota</taxon>
        <taxon>Betaproteobacteria</taxon>
        <taxon>Burkholderiales</taxon>
        <taxon>Sphaerotilaceae</taxon>
        <taxon>Scleromatobacter</taxon>
    </lineage>
</organism>
<evidence type="ECO:0000313" key="2">
    <source>
        <dbReference type="Proteomes" id="UP001139353"/>
    </source>
</evidence>
<reference evidence="1" key="1">
    <citation type="submission" date="2021-11" db="EMBL/GenBank/DDBJ databases">
        <title>BS-T2-15 a new species belonging to the Comamonadaceae family isolated from the soil of a French oak forest.</title>
        <authorList>
            <person name="Mieszkin S."/>
            <person name="Alain K."/>
        </authorList>
    </citation>
    <scope>NUCLEOTIDE SEQUENCE</scope>
    <source>
        <strain evidence="1">BS-T2-15</strain>
    </source>
</reference>
<dbReference type="Pfam" id="PF08002">
    <property type="entry name" value="DUF1697"/>
    <property type="match status" value="1"/>
</dbReference>